<dbReference type="SMART" id="SM00212">
    <property type="entry name" value="UBCc"/>
    <property type="match status" value="1"/>
</dbReference>
<dbReference type="PANTHER" id="PTHR24067">
    <property type="entry name" value="UBIQUITIN-CONJUGATING ENZYME E2"/>
    <property type="match status" value="1"/>
</dbReference>
<accession>A0A1X7US11</accession>
<dbReference type="InterPro" id="IPR016135">
    <property type="entry name" value="UBQ-conjugating_enzyme/RWD"/>
</dbReference>
<dbReference type="Pfam" id="PF00179">
    <property type="entry name" value="UQ_con"/>
    <property type="match status" value="1"/>
</dbReference>
<dbReference type="OrthoDB" id="10069349at2759"/>
<dbReference type="eggNOG" id="KOG0417">
    <property type="taxonomic scope" value="Eukaryota"/>
</dbReference>
<sequence>MIEFFSKLTKEQLKPDVKTAKLLMCFPWETDKKVCVWTNPPKNEILKVCKKVEMPFKWYEMLHSLTELHIQIPQGLYSDECLTYNSEEQKHRIGNMKRIDAAKQLFNSFATRTQAYKLHHALGLTIFGSEVTVKLKITKKFNTEEFETDLSMLQNINRHPYETETSFKSSYIEAFHKVKTQSMKSHIDQLKETPKGLQQRRILRELKEFMHNPHDSITVYPSQTSYLKWKVLMFVPNESAYSRGVFALSVEFPKKYPYTQPEIRFLTQIYHCNVSGSSGRICHAILGESYTPSTSMREILSYIYGLLMCPDIDTPLDSALVEEYGYQSGKDKSDTAYFQVASEYFKKARESVRLHSSRAFDDLHKELSGQIS</sequence>
<dbReference type="AlphaFoldDB" id="A0A1X7US11"/>
<dbReference type="InterPro" id="IPR000608">
    <property type="entry name" value="UBC"/>
</dbReference>
<feature type="domain" description="UBC core" evidence="1">
    <location>
        <begin position="197"/>
        <end position="357"/>
    </location>
</feature>
<dbReference type="PROSITE" id="PS50127">
    <property type="entry name" value="UBC_2"/>
    <property type="match status" value="1"/>
</dbReference>
<proteinExistence type="predicted"/>
<dbReference type="STRING" id="400682.A0A1X7US11"/>
<evidence type="ECO:0000259" key="1">
    <source>
        <dbReference type="PROSITE" id="PS50127"/>
    </source>
</evidence>
<reference evidence="2" key="1">
    <citation type="submission" date="2017-05" db="UniProtKB">
        <authorList>
            <consortium name="EnsemblMetazoa"/>
        </authorList>
    </citation>
    <scope>IDENTIFICATION</scope>
</reference>
<protein>
    <recommendedName>
        <fullName evidence="1">UBC core domain-containing protein</fullName>
    </recommendedName>
</protein>
<dbReference type="Gene3D" id="3.10.110.10">
    <property type="entry name" value="Ubiquitin Conjugating Enzyme"/>
    <property type="match status" value="1"/>
</dbReference>
<dbReference type="EnsemblMetazoa" id="Aqu2.1.30568_001">
    <property type="protein sequence ID" value="Aqu2.1.30568_001"/>
    <property type="gene ID" value="Aqu2.1.30568"/>
</dbReference>
<evidence type="ECO:0000313" key="2">
    <source>
        <dbReference type="EnsemblMetazoa" id="Aqu2.1.30568_001"/>
    </source>
</evidence>
<organism evidence="2">
    <name type="scientific">Amphimedon queenslandica</name>
    <name type="common">Sponge</name>
    <dbReference type="NCBI Taxonomy" id="400682"/>
    <lineage>
        <taxon>Eukaryota</taxon>
        <taxon>Metazoa</taxon>
        <taxon>Porifera</taxon>
        <taxon>Demospongiae</taxon>
        <taxon>Heteroscleromorpha</taxon>
        <taxon>Haplosclerida</taxon>
        <taxon>Niphatidae</taxon>
        <taxon>Amphimedon</taxon>
    </lineage>
</organism>
<dbReference type="InterPro" id="IPR050113">
    <property type="entry name" value="Ub_conjugating_enzyme"/>
</dbReference>
<dbReference type="InParanoid" id="A0A1X7US11"/>
<dbReference type="SUPFAM" id="SSF54495">
    <property type="entry name" value="UBC-like"/>
    <property type="match status" value="1"/>
</dbReference>
<name>A0A1X7US11_AMPQE</name>